<keyword evidence="3" id="KW-0645">Protease</keyword>
<dbReference type="Pfam" id="PF01546">
    <property type="entry name" value="Peptidase_M20"/>
    <property type="match status" value="1"/>
</dbReference>
<keyword evidence="6" id="KW-0862">Zinc</keyword>
<evidence type="ECO:0000256" key="3">
    <source>
        <dbReference type="ARBA" id="ARBA00022670"/>
    </source>
</evidence>
<keyword evidence="8" id="KW-0482">Metalloprotease</keyword>
<dbReference type="InterPro" id="IPR010964">
    <property type="entry name" value="M20A_pepV-rel"/>
</dbReference>
<evidence type="ECO:0000256" key="4">
    <source>
        <dbReference type="ARBA" id="ARBA00022723"/>
    </source>
</evidence>
<keyword evidence="5" id="KW-0378">Hydrolase</keyword>
<organism evidence="9 10">
    <name type="scientific">Oenococcus alcoholitolerans</name>
    <dbReference type="NCBI Taxonomy" id="931074"/>
    <lineage>
        <taxon>Bacteria</taxon>
        <taxon>Bacillati</taxon>
        <taxon>Bacillota</taxon>
        <taxon>Bacilli</taxon>
        <taxon>Lactobacillales</taxon>
        <taxon>Lactobacillaceae</taxon>
        <taxon>Oenococcus</taxon>
    </lineage>
</organism>
<dbReference type="NCBIfam" id="TIGR01887">
    <property type="entry name" value="dipeptidaselike"/>
    <property type="match status" value="1"/>
</dbReference>
<feature type="non-terminal residue" evidence="9">
    <location>
        <position position="239"/>
    </location>
</feature>
<evidence type="ECO:0000313" key="9">
    <source>
        <dbReference type="EMBL" id="KGO22402.1"/>
    </source>
</evidence>
<keyword evidence="4" id="KW-0479">Metal-binding</keyword>
<dbReference type="SUPFAM" id="SSF55031">
    <property type="entry name" value="Bacterial exopeptidase dimerisation domain"/>
    <property type="match status" value="1"/>
</dbReference>
<gene>
    <name evidence="9" type="ORF">Q757_09150</name>
</gene>
<evidence type="ECO:0000256" key="6">
    <source>
        <dbReference type="ARBA" id="ARBA00022833"/>
    </source>
</evidence>
<dbReference type="InterPro" id="IPR036264">
    <property type="entry name" value="Bact_exopeptidase_dim_dom"/>
</dbReference>
<dbReference type="PROSITE" id="PS00758">
    <property type="entry name" value="ARGE_DAPE_CPG2_1"/>
    <property type="match status" value="1"/>
</dbReference>
<comment type="similarity">
    <text evidence="2">Belongs to the peptidase M20A family.</text>
</comment>
<dbReference type="InterPro" id="IPR001261">
    <property type="entry name" value="ArgE/DapE_CS"/>
</dbReference>
<dbReference type="InterPro" id="IPR050072">
    <property type="entry name" value="Peptidase_M20A"/>
</dbReference>
<name>A0ABR4XNZ2_9LACO</name>
<dbReference type="PANTHER" id="PTHR43808">
    <property type="entry name" value="ACETYLORNITHINE DEACETYLASE"/>
    <property type="match status" value="1"/>
</dbReference>
<evidence type="ECO:0000256" key="5">
    <source>
        <dbReference type="ARBA" id="ARBA00022801"/>
    </source>
</evidence>
<comment type="cofactor">
    <cofactor evidence="1">
        <name>Zn(2+)</name>
        <dbReference type="ChEBI" id="CHEBI:29105"/>
    </cofactor>
</comment>
<protein>
    <recommendedName>
        <fullName evidence="11">Dipeptidase PepV</fullName>
    </recommendedName>
</protein>
<evidence type="ECO:0000256" key="1">
    <source>
        <dbReference type="ARBA" id="ARBA00001947"/>
    </source>
</evidence>
<comment type="caution">
    <text evidence="9">The sequence shown here is derived from an EMBL/GenBank/DDBJ whole genome shotgun (WGS) entry which is preliminary data.</text>
</comment>
<dbReference type="EMBL" id="AXCV01000544">
    <property type="protein sequence ID" value="KGO22402.1"/>
    <property type="molecule type" value="Genomic_DNA"/>
</dbReference>
<dbReference type="InterPro" id="IPR002933">
    <property type="entry name" value="Peptidase_M20"/>
</dbReference>
<proteinExistence type="inferred from homology"/>
<evidence type="ECO:0000256" key="2">
    <source>
        <dbReference type="ARBA" id="ARBA00006247"/>
    </source>
</evidence>
<sequence>MRNEINWQKKSESCQKQLVDDLKSLIAIPSFRDDEQAANDSPLGPGPKSALLHFGKIAERDGFEFHNLNNIVGYIEYVPKGADDQYVAILGHLDVVPAGDGWETDPYSASQKNGNIYGRGSSDDKGPLLSAYYALKIVVGLGTEFKHRIRLIVGTDEENDWTCVNYYFDHEPAPLFGFSPDAEFPIINGEKGISQFEDRFIGKNEGPARLLSFRAGQRTNMVPGKASAKLIVENADQLK</sequence>
<dbReference type="PANTHER" id="PTHR43808:SF31">
    <property type="entry name" value="N-ACETYL-L-CITRULLINE DEACETYLASE"/>
    <property type="match status" value="1"/>
</dbReference>
<reference evidence="9 10" key="1">
    <citation type="journal article" date="2014" name="Antonie Van Leeuwenhoek">
        <title>Oenococcus alcoholitolerans sp. nov., a lactic acid bacteria isolated from cachaca and ethanol fermentation processes.</title>
        <authorList>
            <person name="Badotti F."/>
            <person name="Moreira A.P."/>
            <person name="Tonon L.A."/>
            <person name="de Lucena B.T."/>
            <person name="Gomes Fde C."/>
            <person name="Kruger R."/>
            <person name="Thompson C.C."/>
            <person name="de Morais M.A.Jr."/>
            <person name="Rosa C.A."/>
            <person name="Thompson F.L."/>
        </authorList>
    </citation>
    <scope>NUCLEOTIDE SEQUENCE [LARGE SCALE GENOMIC DNA]</scope>
    <source>
        <strain evidence="9 10">UFRJ-M7.2.18</strain>
    </source>
</reference>
<dbReference type="Gene3D" id="3.40.630.10">
    <property type="entry name" value="Zn peptidases"/>
    <property type="match status" value="1"/>
</dbReference>
<accession>A0ABR4XNZ2</accession>
<evidence type="ECO:0000313" key="10">
    <source>
        <dbReference type="Proteomes" id="UP000030023"/>
    </source>
</evidence>
<dbReference type="SUPFAM" id="SSF53187">
    <property type="entry name" value="Zn-dependent exopeptidases"/>
    <property type="match status" value="1"/>
</dbReference>
<keyword evidence="7" id="KW-0224">Dipeptidase</keyword>
<dbReference type="Proteomes" id="UP000030023">
    <property type="component" value="Unassembled WGS sequence"/>
</dbReference>
<evidence type="ECO:0000256" key="8">
    <source>
        <dbReference type="ARBA" id="ARBA00023049"/>
    </source>
</evidence>
<keyword evidence="10" id="KW-1185">Reference proteome</keyword>
<evidence type="ECO:0000256" key="7">
    <source>
        <dbReference type="ARBA" id="ARBA00022997"/>
    </source>
</evidence>
<evidence type="ECO:0008006" key="11">
    <source>
        <dbReference type="Google" id="ProtNLM"/>
    </source>
</evidence>